<sequence>MHACVIFSSLIVLSSCVTLLQQSDGTNIKSKSRVELKPFIITCALSDIVVISAPVIPNAQYYLCKPSGDCTKLNITRPKYQVNANVINNEYDNIIIEHRASFTGISPVNNVRVFNLAYDNDSYETFEKKTSDLKANDFVIGPLMHEDHGNWVLSAYYQDIDDDWIETFQVITIEIIEYVPSKPTAAYLKTGDTFEFSFAYPIHNLTSCELKAPRSTFDRFYARSQVEMDTCGYVISNVTRGDGGFWRLTGVGSIVYGTQVYLTVEGPK</sequence>
<proteinExistence type="predicted"/>
<gene>
    <name evidence="2" type="ORF">ABMA27_007901</name>
</gene>
<feature type="chain" id="PRO_5047522508" evidence="1">
    <location>
        <begin position="17"/>
        <end position="268"/>
    </location>
</feature>
<keyword evidence="3" id="KW-1185">Reference proteome</keyword>
<feature type="signal peptide" evidence="1">
    <location>
        <begin position="1"/>
        <end position="16"/>
    </location>
</feature>
<comment type="caution">
    <text evidence="2">The sequence shown here is derived from an EMBL/GenBank/DDBJ whole genome shotgun (WGS) entry which is preliminary data.</text>
</comment>
<evidence type="ECO:0000256" key="1">
    <source>
        <dbReference type="SAM" id="SignalP"/>
    </source>
</evidence>
<reference evidence="2 3" key="1">
    <citation type="submission" date="2024-06" db="EMBL/GenBank/DDBJ databases">
        <title>A chromosome-level genome assembly of beet webworm, Loxostege sticticalis.</title>
        <authorList>
            <person name="Zhang Y."/>
        </authorList>
    </citation>
    <scope>NUCLEOTIDE SEQUENCE [LARGE SCALE GENOMIC DNA]</scope>
    <source>
        <strain evidence="2">AQ026</strain>
        <tissue evidence="2">Whole body</tissue>
    </source>
</reference>
<organism evidence="2 3">
    <name type="scientific">Loxostege sticticalis</name>
    <name type="common">Beet webworm moth</name>
    <dbReference type="NCBI Taxonomy" id="481309"/>
    <lineage>
        <taxon>Eukaryota</taxon>
        <taxon>Metazoa</taxon>
        <taxon>Ecdysozoa</taxon>
        <taxon>Arthropoda</taxon>
        <taxon>Hexapoda</taxon>
        <taxon>Insecta</taxon>
        <taxon>Pterygota</taxon>
        <taxon>Neoptera</taxon>
        <taxon>Endopterygota</taxon>
        <taxon>Lepidoptera</taxon>
        <taxon>Glossata</taxon>
        <taxon>Ditrysia</taxon>
        <taxon>Pyraloidea</taxon>
        <taxon>Crambidae</taxon>
        <taxon>Pyraustinae</taxon>
        <taxon>Loxostege</taxon>
    </lineage>
</organism>
<name>A0ABR3HD85_LOXSC</name>
<protein>
    <submittedName>
        <fullName evidence="2">Uncharacterized protein</fullName>
    </submittedName>
</protein>
<dbReference type="Proteomes" id="UP001549920">
    <property type="component" value="Unassembled WGS sequence"/>
</dbReference>
<accession>A0ABR3HD85</accession>
<evidence type="ECO:0000313" key="2">
    <source>
        <dbReference type="EMBL" id="KAL0868387.1"/>
    </source>
</evidence>
<keyword evidence="1" id="KW-0732">Signal</keyword>
<evidence type="ECO:0000313" key="3">
    <source>
        <dbReference type="Proteomes" id="UP001549920"/>
    </source>
</evidence>
<dbReference type="EMBL" id="JBEUOH010000021">
    <property type="protein sequence ID" value="KAL0868387.1"/>
    <property type="molecule type" value="Genomic_DNA"/>
</dbReference>